<protein>
    <submittedName>
        <fullName evidence="4">FAD-dependent oxidoreductase</fullName>
    </submittedName>
</protein>
<dbReference type="InterPro" id="IPR036188">
    <property type="entry name" value="FAD/NAD-bd_sf"/>
</dbReference>
<dbReference type="SUPFAM" id="SSF51905">
    <property type="entry name" value="FAD/NAD(P)-binding domain"/>
    <property type="match status" value="1"/>
</dbReference>
<dbReference type="Gene3D" id="3.50.50.60">
    <property type="entry name" value="FAD/NAD(P)-binding domain"/>
    <property type="match status" value="2"/>
</dbReference>
<dbReference type="KEGG" id="eaj:Q3M24_06685"/>
<evidence type="ECO:0000259" key="3">
    <source>
        <dbReference type="Pfam" id="PF01593"/>
    </source>
</evidence>
<dbReference type="EMBL" id="CP159373">
    <property type="protein sequence ID" value="XCN74426.1"/>
    <property type="molecule type" value="Genomic_DNA"/>
</dbReference>
<reference evidence="4" key="1">
    <citation type="journal article" date="2024" name="Syst. Appl. Microbiol.">
        <title>First single-strain enrichments of Electrothrix cable bacteria, description of E. aestuarii sp. nov. and E. rattekaaiensis sp. nov., and proposal of a cable bacteria taxonomy following the rules of the SeqCode.</title>
        <authorList>
            <person name="Plum-Jensen L.E."/>
            <person name="Schramm A."/>
            <person name="Marshall I.P.G."/>
        </authorList>
    </citation>
    <scope>NUCLEOTIDE SEQUENCE</scope>
    <source>
        <strain evidence="4">Rat1</strain>
    </source>
</reference>
<accession>A0AAU8LYT7</accession>
<dbReference type="AlphaFoldDB" id="A0AAU8LYT7"/>
<comment type="similarity">
    <text evidence="1">Belongs to the carotenoid/retinoid oxidoreductase family.</text>
</comment>
<evidence type="ECO:0000256" key="2">
    <source>
        <dbReference type="ARBA" id="ARBA00023002"/>
    </source>
</evidence>
<gene>
    <name evidence="4" type="ORF">Q3M24_06685</name>
</gene>
<reference evidence="4" key="2">
    <citation type="submission" date="2024-06" db="EMBL/GenBank/DDBJ databases">
        <authorList>
            <person name="Plum-Jensen L.E."/>
            <person name="Schramm A."/>
            <person name="Marshall I.P.G."/>
        </authorList>
    </citation>
    <scope>NUCLEOTIDE SEQUENCE</scope>
    <source>
        <strain evidence="4">Rat1</strain>
    </source>
</reference>
<dbReference type="PANTHER" id="PTHR43734">
    <property type="entry name" value="PHYTOENE DESATURASE"/>
    <property type="match status" value="1"/>
</dbReference>
<name>A0AAU8LYT7_9BACT</name>
<feature type="domain" description="Amine oxidase" evidence="3">
    <location>
        <begin position="13"/>
        <end position="367"/>
    </location>
</feature>
<sequence>MADYQLIIIGGGLSGLAAGIRSARFGQKTLIVEQHALPGGLNSYYYRQGYLLETGLHAMTNYAGPETKHAPLNRLFRQLKLSRKKFITHEQLGSAVIFPQASLNFSNELELLCEEIARAFPASVDRFRAMSREVDAYDPFAEVPWQSARAFLHDRLAEPLLEDMLLLPLMVYGNAEEHDMDLGQFAIMFRAVFLEGFFRPEGTIKDLIDMLMAQYAQFGGEIRFRAPVDAILTRDEKVQGIRLESGEEITADAVLSTVGIPGTAKLSGWPLDIDRYVGRMTFMETISMIPELDLPQEKAGRTILFYSLNEKLRYHQPDDAIDPSWGVICFPDNFQGLEPKSEAPVQVRVTNAANYDLWQQAAADKEQYQQLKEKCGQLSTAAVSQILGTYNQGAVFQDSFTPMTIERFTEKRGGAVYGSPIKIKSGKTPFENLFIAGTDQGYLGIVGSMLSGVTIVNQHLLT</sequence>
<evidence type="ECO:0000256" key="1">
    <source>
        <dbReference type="ARBA" id="ARBA00006046"/>
    </source>
</evidence>
<dbReference type="InterPro" id="IPR002937">
    <property type="entry name" value="Amino_oxidase"/>
</dbReference>
<proteinExistence type="inferred from homology"/>
<dbReference type="GO" id="GO:0016491">
    <property type="term" value="F:oxidoreductase activity"/>
    <property type="evidence" value="ECO:0007669"/>
    <property type="project" value="UniProtKB-KW"/>
</dbReference>
<dbReference type="Pfam" id="PF01593">
    <property type="entry name" value="Amino_oxidase"/>
    <property type="match status" value="1"/>
</dbReference>
<evidence type="ECO:0000313" key="4">
    <source>
        <dbReference type="EMBL" id="XCN74426.1"/>
    </source>
</evidence>
<dbReference type="PANTHER" id="PTHR43734:SF7">
    <property type="entry name" value="4,4'-DIAPONEUROSPORENE OXYGENASE"/>
    <property type="match status" value="1"/>
</dbReference>
<organism evidence="4">
    <name type="scientific">Candidatus Electrothrix aestuarii</name>
    <dbReference type="NCBI Taxonomy" id="3062594"/>
    <lineage>
        <taxon>Bacteria</taxon>
        <taxon>Pseudomonadati</taxon>
        <taxon>Thermodesulfobacteriota</taxon>
        <taxon>Desulfobulbia</taxon>
        <taxon>Desulfobulbales</taxon>
        <taxon>Desulfobulbaceae</taxon>
        <taxon>Candidatus Electrothrix</taxon>
    </lineage>
</organism>
<keyword evidence="2" id="KW-0560">Oxidoreductase</keyword>